<dbReference type="Pfam" id="PF06966">
    <property type="entry name" value="DUF1295"/>
    <property type="match status" value="1"/>
</dbReference>
<dbReference type="RefSeq" id="XP_025364299.1">
    <property type="nucleotide sequence ID" value="XM_025507658.1"/>
</dbReference>
<proteinExistence type="predicted"/>
<dbReference type="GeneID" id="37029481"/>
<feature type="transmembrane region" description="Helical" evidence="1">
    <location>
        <begin position="39"/>
        <end position="58"/>
    </location>
</feature>
<dbReference type="PANTHER" id="PTHR32251:SF17">
    <property type="entry name" value="STEROID 5-ALPHA REDUCTASE C-TERMINAL DOMAIN-CONTAINING PROTEIN"/>
    <property type="match status" value="1"/>
</dbReference>
<dbReference type="Gene3D" id="1.20.120.1630">
    <property type="match status" value="1"/>
</dbReference>
<keyword evidence="1" id="KW-1133">Transmembrane helix</keyword>
<dbReference type="GO" id="GO:0016020">
    <property type="term" value="C:membrane"/>
    <property type="evidence" value="ECO:0007669"/>
    <property type="project" value="TreeGrafter"/>
</dbReference>
<keyword evidence="1" id="KW-0472">Membrane</keyword>
<dbReference type="InterPro" id="IPR010721">
    <property type="entry name" value="UstE-like"/>
</dbReference>
<protein>
    <submittedName>
        <fullName evidence="2">DUF1295-domain-containing protein</fullName>
    </submittedName>
</protein>
<dbReference type="Proteomes" id="UP000245884">
    <property type="component" value="Unassembled WGS sequence"/>
</dbReference>
<accession>A0A316UWJ9</accession>
<name>A0A316UWJ9_9BASI</name>
<evidence type="ECO:0000256" key="1">
    <source>
        <dbReference type="SAM" id="Phobius"/>
    </source>
</evidence>
<keyword evidence="1" id="KW-0812">Transmembrane</keyword>
<evidence type="ECO:0000313" key="2">
    <source>
        <dbReference type="EMBL" id="PWN29687.1"/>
    </source>
</evidence>
<dbReference type="OrthoDB" id="67965at2759"/>
<keyword evidence="3" id="KW-1185">Reference proteome</keyword>
<reference evidence="2 3" key="1">
    <citation type="journal article" date="2018" name="Mol. Biol. Evol.">
        <title>Broad Genomic Sampling Reveals a Smut Pathogenic Ancestry of the Fungal Clade Ustilaginomycotina.</title>
        <authorList>
            <person name="Kijpornyongpan T."/>
            <person name="Mondo S.J."/>
            <person name="Barry K."/>
            <person name="Sandor L."/>
            <person name="Lee J."/>
            <person name="Lipzen A."/>
            <person name="Pangilinan J."/>
            <person name="LaButti K."/>
            <person name="Hainaut M."/>
            <person name="Henrissat B."/>
            <person name="Grigoriev I.V."/>
            <person name="Spatafora J.W."/>
            <person name="Aime M.C."/>
        </authorList>
    </citation>
    <scope>NUCLEOTIDE SEQUENCE [LARGE SCALE GENOMIC DNA]</scope>
    <source>
        <strain evidence="2 3">MCA 5214</strain>
    </source>
</reference>
<sequence length="306" mass="33713">MPLLPLTAGLKALAPTVGFIYGVQAACASIAVPKKTEKYYDLCGSLGFISAVGFSLYYPSLKAKYLMGSTAALPAITAFAPRQLIMSGLTMLWAGRLGSFLFARIQKHGGDSRFDDIKPNPLKFFGAWMMQATWITLTALPVWLVNTTPRVLQPGLRPLDFLGLTVWALGMGLEVIADREKSAWREEKSQGKHNEQFISRGTWSWTRHPNYFGEVSLWTGQYILSLSALSAAASTTGAVVSSAPWYPSWITFAAAASPVLEYCLIRYISGVPMLEKSIDKKLGDDPKWKKYKEETPAFIPFIGPKN</sequence>
<dbReference type="PANTHER" id="PTHR32251">
    <property type="entry name" value="3-OXO-5-ALPHA-STEROID 4-DEHYDROGENASE"/>
    <property type="match status" value="1"/>
</dbReference>
<feature type="transmembrane region" description="Helical" evidence="1">
    <location>
        <begin position="124"/>
        <end position="144"/>
    </location>
</feature>
<feature type="transmembrane region" description="Helical" evidence="1">
    <location>
        <begin position="84"/>
        <end position="103"/>
    </location>
</feature>
<dbReference type="EMBL" id="KZ819663">
    <property type="protein sequence ID" value="PWN29687.1"/>
    <property type="molecule type" value="Genomic_DNA"/>
</dbReference>
<dbReference type="PROSITE" id="PS50244">
    <property type="entry name" value="S5A_REDUCTASE"/>
    <property type="match status" value="1"/>
</dbReference>
<evidence type="ECO:0000313" key="3">
    <source>
        <dbReference type="Proteomes" id="UP000245884"/>
    </source>
</evidence>
<gene>
    <name evidence="2" type="ORF">BDZ90DRAFT_249518</name>
</gene>
<feature type="transmembrane region" description="Helical" evidence="1">
    <location>
        <begin position="12"/>
        <end position="32"/>
    </location>
</feature>
<dbReference type="AlphaFoldDB" id="A0A316UWJ9"/>
<organism evidence="2 3">
    <name type="scientific">Jaminaea rosea</name>
    <dbReference type="NCBI Taxonomy" id="1569628"/>
    <lineage>
        <taxon>Eukaryota</taxon>
        <taxon>Fungi</taxon>
        <taxon>Dikarya</taxon>
        <taxon>Basidiomycota</taxon>
        <taxon>Ustilaginomycotina</taxon>
        <taxon>Exobasidiomycetes</taxon>
        <taxon>Microstromatales</taxon>
        <taxon>Microstromatales incertae sedis</taxon>
        <taxon>Jaminaea</taxon>
    </lineage>
</organism>